<dbReference type="SUPFAM" id="SSF52980">
    <property type="entry name" value="Restriction endonuclease-like"/>
    <property type="match status" value="1"/>
</dbReference>
<reference evidence="3" key="1">
    <citation type="journal article" date="2014" name="Int. J. Syst. Evol. Microbiol.">
        <title>Complete genome sequence of Corynebacterium casei LMG S-19264T (=DSM 44701T), isolated from a smear-ripened cheese.</title>
        <authorList>
            <consortium name="US DOE Joint Genome Institute (JGI-PGF)"/>
            <person name="Walter F."/>
            <person name="Albersmeier A."/>
            <person name="Kalinowski J."/>
            <person name="Ruckert C."/>
        </authorList>
    </citation>
    <scope>NUCLEOTIDE SEQUENCE</scope>
    <source>
        <strain evidence="3">CGMCC 1.15519</strain>
    </source>
</reference>
<dbReference type="InterPro" id="IPR047216">
    <property type="entry name" value="Endonuclease_DUF559_bact"/>
</dbReference>
<name>A0A916ZM75_9SPHN</name>
<feature type="domain" description="DUF559" evidence="2">
    <location>
        <begin position="26"/>
        <end position="129"/>
    </location>
</feature>
<gene>
    <name evidence="3" type="ORF">GCM10011529_08540</name>
</gene>
<dbReference type="CDD" id="cd01038">
    <property type="entry name" value="Endonuclease_DUF559"/>
    <property type="match status" value="1"/>
</dbReference>
<evidence type="ECO:0000259" key="2">
    <source>
        <dbReference type="Pfam" id="PF04480"/>
    </source>
</evidence>
<dbReference type="Proteomes" id="UP000635071">
    <property type="component" value="Unassembled WGS sequence"/>
</dbReference>
<evidence type="ECO:0000313" key="3">
    <source>
        <dbReference type="EMBL" id="GGE04448.1"/>
    </source>
</evidence>
<dbReference type="RefSeq" id="WP_279380341.1">
    <property type="nucleotide sequence ID" value="NZ_BMJM01000002.1"/>
</dbReference>
<accession>A0A916ZM75</accession>
<proteinExistence type="predicted"/>
<sequence length="154" mass="17550">MTRPSPPAGEGDSPLGERGEGGSPLQLHARSMRKEMTVAERLLWSILRDRRFSEYKFRRQVPVGRFIADFMCYSARLIVEADGGQHAESAYDESRTLWLEAQDFRVLRFWNSQILTQRRTVLDTLHAALADPSPRSALPSRPLPQGEREESRAP</sequence>
<protein>
    <recommendedName>
        <fullName evidence="2">DUF559 domain-containing protein</fullName>
    </recommendedName>
</protein>
<reference evidence="3" key="2">
    <citation type="submission" date="2020-09" db="EMBL/GenBank/DDBJ databases">
        <authorList>
            <person name="Sun Q."/>
            <person name="Zhou Y."/>
        </authorList>
    </citation>
    <scope>NUCLEOTIDE SEQUENCE</scope>
    <source>
        <strain evidence="3">CGMCC 1.15519</strain>
    </source>
</reference>
<feature type="region of interest" description="Disordered" evidence="1">
    <location>
        <begin position="131"/>
        <end position="154"/>
    </location>
</feature>
<keyword evidence="4" id="KW-1185">Reference proteome</keyword>
<dbReference type="PANTHER" id="PTHR38590:SF1">
    <property type="entry name" value="BLL0828 PROTEIN"/>
    <property type="match status" value="1"/>
</dbReference>
<dbReference type="Pfam" id="PF04480">
    <property type="entry name" value="DUF559"/>
    <property type="match status" value="1"/>
</dbReference>
<feature type="region of interest" description="Disordered" evidence="1">
    <location>
        <begin position="1"/>
        <end position="25"/>
    </location>
</feature>
<organism evidence="3 4">
    <name type="scientific">Sandarakinorhabdus glacialis</name>
    <dbReference type="NCBI Taxonomy" id="1614636"/>
    <lineage>
        <taxon>Bacteria</taxon>
        <taxon>Pseudomonadati</taxon>
        <taxon>Pseudomonadota</taxon>
        <taxon>Alphaproteobacteria</taxon>
        <taxon>Sphingomonadales</taxon>
        <taxon>Sphingosinicellaceae</taxon>
        <taxon>Sandarakinorhabdus</taxon>
    </lineage>
</organism>
<dbReference type="InterPro" id="IPR011335">
    <property type="entry name" value="Restrct_endonuc-II-like"/>
</dbReference>
<feature type="compositionally biased region" description="Low complexity" evidence="1">
    <location>
        <begin position="131"/>
        <end position="144"/>
    </location>
</feature>
<evidence type="ECO:0000313" key="4">
    <source>
        <dbReference type="Proteomes" id="UP000635071"/>
    </source>
</evidence>
<dbReference type="AlphaFoldDB" id="A0A916ZM75"/>
<dbReference type="InterPro" id="IPR007569">
    <property type="entry name" value="DUF559"/>
</dbReference>
<evidence type="ECO:0000256" key="1">
    <source>
        <dbReference type="SAM" id="MobiDB-lite"/>
    </source>
</evidence>
<dbReference type="PANTHER" id="PTHR38590">
    <property type="entry name" value="BLL0828 PROTEIN"/>
    <property type="match status" value="1"/>
</dbReference>
<comment type="caution">
    <text evidence="3">The sequence shown here is derived from an EMBL/GenBank/DDBJ whole genome shotgun (WGS) entry which is preliminary data.</text>
</comment>
<dbReference type="Gene3D" id="3.40.960.10">
    <property type="entry name" value="VSR Endonuclease"/>
    <property type="match status" value="1"/>
</dbReference>
<dbReference type="EMBL" id="BMJM01000002">
    <property type="protein sequence ID" value="GGE04448.1"/>
    <property type="molecule type" value="Genomic_DNA"/>
</dbReference>